<accession>A0A1M6FDA0</accession>
<dbReference type="STRING" id="1122934.SAMN02745691_01116"/>
<evidence type="ECO:0000256" key="1">
    <source>
        <dbReference type="ARBA" id="ARBA00022485"/>
    </source>
</evidence>
<evidence type="ECO:0000259" key="5">
    <source>
        <dbReference type="Pfam" id="PF13247"/>
    </source>
</evidence>
<dbReference type="Gene3D" id="3.30.70.20">
    <property type="match status" value="2"/>
</dbReference>
<dbReference type="SUPFAM" id="SSF49478">
    <property type="entry name" value="Cna protein B-type domain"/>
    <property type="match status" value="1"/>
</dbReference>
<evidence type="ECO:0000256" key="3">
    <source>
        <dbReference type="ARBA" id="ARBA00023004"/>
    </source>
</evidence>
<reference evidence="6 7" key="1">
    <citation type="submission" date="2016-11" db="EMBL/GenBank/DDBJ databases">
        <authorList>
            <person name="Jaros S."/>
            <person name="Januszkiewicz K."/>
            <person name="Wedrychowicz H."/>
        </authorList>
    </citation>
    <scope>NUCLEOTIDE SEQUENCE [LARGE SCALE GENOMIC DNA]</scope>
    <source>
        <strain evidence="6 7">DSM 15970</strain>
    </source>
</reference>
<protein>
    <submittedName>
        <fullName evidence="6">Fe-S-cluster-containing dehydrogenase component</fullName>
    </submittedName>
</protein>
<evidence type="ECO:0000256" key="4">
    <source>
        <dbReference type="ARBA" id="ARBA00023014"/>
    </source>
</evidence>
<sequence length="273" mass="30839">MKQHYMIIDVALCFDCNDCFMACKDEHIGNNWAPYTDEQPRHGHRWMNILRTERGKAPRMDIHFLPMPCQHCENAPCIKASNGAITRREDGIVMIDMIKAKGNEALVKSCPYGAIYWSEEAATPQKCTFCAHILDHDPVLTMPRCAHSCPTNAIVHYLLEPEEMEAKIKEEALEVFRPELGTNPHVFYKNLYMYTKNFISAEVLVNGECFEGANVTLSGASAASATTDYFGEFKFDDLADGDYTLKVTSENLEYSTDFTIDGKSLNLGEIILR</sequence>
<dbReference type="InterPro" id="IPR017896">
    <property type="entry name" value="4Fe4S_Fe-S-bd"/>
</dbReference>
<keyword evidence="4" id="KW-0411">Iron-sulfur</keyword>
<feature type="domain" description="4Fe-4S ferredoxin-type" evidence="5">
    <location>
        <begin position="61"/>
        <end position="154"/>
    </location>
</feature>
<evidence type="ECO:0000313" key="6">
    <source>
        <dbReference type="EMBL" id="SHI95623.1"/>
    </source>
</evidence>
<dbReference type="Proteomes" id="UP000184342">
    <property type="component" value="Unassembled WGS sequence"/>
</dbReference>
<dbReference type="Gene3D" id="2.60.40.10">
    <property type="entry name" value="Immunoglobulins"/>
    <property type="match status" value="1"/>
</dbReference>
<keyword evidence="7" id="KW-1185">Reference proteome</keyword>
<evidence type="ECO:0000313" key="7">
    <source>
        <dbReference type="Proteomes" id="UP000184342"/>
    </source>
</evidence>
<evidence type="ECO:0000256" key="2">
    <source>
        <dbReference type="ARBA" id="ARBA00022723"/>
    </source>
</evidence>
<dbReference type="PANTHER" id="PTHR43177">
    <property type="entry name" value="PROTEIN NRFC"/>
    <property type="match status" value="1"/>
</dbReference>
<gene>
    <name evidence="6" type="ORF">SAMN02745691_01116</name>
</gene>
<dbReference type="InterPro" id="IPR013783">
    <property type="entry name" value="Ig-like_fold"/>
</dbReference>
<dbReference type="RefSeq" id="WP_073993373.1">
    <property type="nucleotide sequence ID" value="NZ_FQYT01000009.1"/>
</dbReference>
<keyword evidence="2" id="KW-0479">Metal-binding</keyword>
<dbReference type="InterPro" id="IPR050954">
    <property type="entry name" value="ET_IronSulfur_Cluster-Binding"/>
</dbReference>
<keyword evidence="3" id="KW-0408">Iron</keyword>
<dbReference type="EMBL" id="FQYT01000009">
    <property type="protein sequence ID" value="SHI95623.1"/>
    <property type="molecule type" value="Genomic_DNA"/>
</dbReference>
<name>A0A1M6FDA0_9FIRM</name>
<dbReference type="Pfam" id="PF13247">
    <property type="entry name" value="Fer4_11"/>
    <property type="match status" value="1"/>
</dbReference>
<dbReference type="OrthoDB" id="9810688at2"/>
<dbReference type="PANTHER" id="PTHR43177:SF3">
    <property type="entry name" value="PROTEIN NRFC HOMOLOG"/>
    <property type="match status" value="1"/>
</dbReference>
<dbReference type="GO" id="GO:0046872">
    <property type="term" value="F:metal ion binding"/>
    <property type="evidence" value="ECO:0007669"/>
    <property type="project" value="UniProtKB-KW"/>
</dbReference>
<keyword evidence="1" id="KW-0004">4Fe-4S</keyword>
<dbReference type="SUPFAM" id="SSF54862">
    <property type="entry name" value="4Fe-4S ferredoxins"/>
    <property type="match status" value="1"/>
</dbReference>
<organism evidence="6 7">
    <name type="scientific">Parasporobacterium paucivorans DSM 15970</name>
    <dbReference type="NCBI Taxonomy" id="1122934"/>
    <lineage>
        <taxon>Bacteria</taxon>
        <taxon>Bacillati</taxon>
        <taxon>Bacillota</taxon>
        <taxon>Clostridia</taxon>
        <taxon>Lachnospirales</taxon>
        <taxon>Lachnospiraceae</taxon>
        <taxon>Parasporobacterium</taxon>
    </lineage>
</organism>
<dbReference type="GO" id="GO:0051539">
    <property type="term" value="F:4 iron, 4 sulfur cluster binding"/>
    <property type="evidence" value="ECO:0007669"/>
    <property type="project" value="UniProtKB-KW"/>
</dbReference>
<dbReference type="AlphaFoldDB" id="A0A1M6FDA0"/>
<proteinExistence type="predicted"/>